<accession>A0A376LF68</accession>
<dbReference type="Gene3D" id="3.40.630.10">
    <property type="entry name" value="Zn peptidases"/>
    <property type="match status" value="1"/>
</dbReference>
<sequence>MKKPVWPERVILPKLPPCARIAPSLASQRRCKPVRAHKGHISNAIRIMGQSGHSSDPARGVNAIELMHDAIGHILQLRDNLKERYHYEAFTVPYPTLNSGIFTVATLLTVFVLAVSCIWIFVRCRA</sequence>
<feature type="domain" description="Peptidase M20 dimerisation" evidence="2">
    <location>
        <begin position="36"/>
        <end position="102"/>
    </location>
</feature>
<dbReference type="EMBL" id="UGAB01000002">
    <property type="protein sequence ID" value="STF42917.1"/>
    <property type="molecule type" value="Genomic_DNA"/>
</dbReference>
<dbReference type="Proteomes" id="UP000254877">
    <property type="component" value="Unassembled WGS sequence"/>
</dbReference>
<evidence type="ECO:0000256" key="1">
    <source>
        <dbReference type="SAM" id="Phobius"/>
    </source>
</evidence>
<evidence type="ECO:0000313" key="3">
    <source>
        <dbReference type="EMBL" id="STF42917.1"/>
    </source>
</evidence>
<dbReference type="InterPro" id="IPR011650">
    <property type="entry name" value="Peptidase_M20_dimer"/>
</dbReference>
<evidence type="ECO:0000259" key="2">
    <source>
        <dbReference type="Pfam" id="PF07687"/>
    </source>
</evidence>
<name>A0A376LF68_ECOLX</name>
<dbReference type="Pfam" id="PF07687">
    <property type="entry name" value="M20_dimer"/>
    <property type="match status" value="1"/>
</dbReference>
<keyword evidence="1" id="KW-0472">Membrane</keyword>
<gene>
    <name evidence="3" type="primary">argE_3</name>
    <name evidence="3" type="ORF">NCTC7928_03581</name>
</gene>
<dbReference type="AlphaFoldDB" id="A0A376LF68"/>
<dbReference type="EC" id="3.5.1.16" evidence="3"/>
<dbReference type="GO" id="GO:0008777">
    <property type="term" value="F:acetylornithine deacetylase activity"/>
    <property type="evidence" value="ECO:0007669"/>
    <property type="project" value="UniProtKB-EC"/>
</dbReference>
<keyword evidence="1" id="KW-1133">Transmembrane helix</keyword>
<dbReference type="InterPro" id="IPR036264">
    <property type="entry name" value="Bact_exopeptidase_dim_dom"/>
</dbReference>
<keyword evidence="1" id="KW-0812">Transmembrane</keyword>
<proteinExistence type="predicted"/>
<feature type="transmembrane region" description="Helical" evidence="1">
    <location>
        <begin position="100"/>
        <end position="122"/>
    </location>
</feature>
<organism evidence="3 4">
    <name type="scientific">Escherichia coli</name>
    <dbReference type="NCBI Taxonomy" id="562"/>
    <lineage>
        <taxon>Bacteria</taxon>
        <taxon>Pseudomonadati</taxon>
        <taxon>Pseudomonadota</taxon>
        <taxon>Gammaproteobacteria</taxon>
        <taxon>Enterobacterales</taxon>
        <taxon>Enterobacteriaceae</taxon>
        <taxon>Escherichia</taxon>
    </lineage>
</organism>
<dbReference type="Gene3D" id="3.30.70.360">
    <property type="match status" value="1"/>
</dbReference>
<evidence type="ECO:0000313" key="4">
    <source>
        <dbReference type="Proteomes" id="UP000254877"/>
    </source>
</evidence>
<protein>
    <submittedName>
        <fullName evidence="3">Acetylornithine deacetylase</fullName>
        <ecNumber evidence="3">3.5.1.16</ecNumber>
    </submittedName>
</protein>
<reference evidence="3 4" key="1">
    <citation type="submission" date="2018-06" db="EMBL/GenBank/DDBJ databases">
        <authorList>
            <consortium name="Pathogen Informatics"/>
            <person name="Doyle S."/>
        </authorList>
    </citation>
    <scope>NUCLEOTIDE SEQUENCE [LARGE SCALE GENOMIC DNA]</scope>
    <source>
        <strain evidence="3 4">NCTC7928</strain>
    </source>
</reference>
<dbReference type="SUPFAM" id="SSF55031">
    <property type="entry name" value="Bacterial exopeptidase dimerisation domain"/>
    <property type="match status" value="1"/>
</dbReference>
<keyword evidence="3" id="KW-0378">Hydrolase</keyword>